<comment type="caution">
    <text evidence="3">The sequence shown here is derived from an EMBL/GenBank/DDBJ whole genome shotgun (WGS) entry which is preliminary data.</text>
</comment>
<evidence type="ECO:0000313" key="3">
    <source>
        <dbReference type="EMBL" id="TYP74630.1"/>
    </source>
</evidence>
<evidence type="ECO:0000256" key="1">
    <source>
        <dbReference type="SAM" id="MobiDB-lite"/>
    </source>
</evidence>
<dbReference type="SUPFAM" id="SSF53850">
    <property type="entry name" value="Periplasmic binding protein-like II"/>
    <property type="match status" value="1"/>
</dbReference>
<dbReference type="Gene3D" id="3.40.190.10">
    <property type="entry name" value="Periplasmic binding protein-like II"/>
    <property type="match status" value="2"/>
</dbReference>
<dbReference type="EMBL" id="VNHS01000005">
    <property type="protein sequence ID" value="TYP74630.1"/>
    <property type="molecule type" value="Genomic_DNA"/>
</dbReference>
<dbReference type="InterPro" id="IPR050490">
    <property type="entry name" value="Bact_solute-bd_prot1"/>
</dbReference>
<gene>
    <name evidence="3" type="ORF">BCM02_105174</name>
</gene>
<reference evidence="3 4" key="1">
    <citation type="submission" date="2019-07" db="EMBL/GenBank/DDBJ databases">
        <title>Genomic Encyclopedia of Type Strains, Phase III (KMG-III): the genomes of soil and plant-associated and newly described type strains.</title>
        <authorList>
            <person name="Whitman W."/>
        </authorList>
    </citation>
    <scope>NUCLEOTIDE SEQUENCE [LARGE SCALE GENOMIC DNA]</scope>
    <source>
        <strain evidence="3 4">BL24</strain>
    </source>
</reference>
<dbReference type="PANTHER" id="PTHR43649:SF14">
    <property type="entry name" value="BLR3389 PROTEIN"/>
    <property type="match status" value="1"/>
</dbReference>
<keyword evidence="4" id="KW-1185">Reference proteome</keyword>
<evidence type="ECO:0000313" key="4">
    <source>
        <dbReference type="Proteomes" id="UP000323257"/>
    </source>
</evidence>
<feature type="region of interest" description="Disordered" evidence="1">
    <location>
        <begin position="32"/>
        <end position="51"/>
    </location>
</feature>
<keyword evidence="2" id="KW-0732">Signal</keyword>
<dbReference type="PANTHER" id="PTHR43649">
    <property type="entry name" value="ARABINOSE-BINDING PROTEIN-RELATED"/>
    <property type="match status" value="1"/>
</dbReference>
<accession>A0A5S5C8H2</accession>
<dbReference type="InterPro" id="IPR006059">
    <property type="entry name" value="SBP"/>
</dbReference>
<dbReference type="OrthoDB" id="9798191at2"/>
<name>A0A5S5C8H2_9BACL</name>
<feature type="chain" id="PRO_5038623108" evidence="2">
    <location>
        <begin position="23"/>
        <end position="458"/>
    </location>
</feature>
<evidence type="ECO:0000256" key="2">
    <source>
        <dbReference type="SAM" id="SignalP"/>
    </source>
</evidence>
<protein>
    <submittedName>
        <fullName evidence="3">Raffinose/stachyose/melibiose transport system substrate-binding protein</fullName>
    </submittedName>
</protein>
<proteinExistence type="predicted"/>
<dbReference type="Pfam" id="PF01547">
    <property type="entry name" value="SBP_bac_1"/>
    <property type="match status" value="1"/>
</dbReference>
<organism evidence="3 4">
    <name type="scientific">Paenibacillus methanolicus</name>
    <dbReference type="NCBI Taxonomy" id="582686"/>
    <lineage>
        <taxon>Bacteria</taxon>
        <taxon>Bacillati</taxon>
        <taxon>Bacillota</taxon>
        <taxon>Bacilli</taxon>
        <taxon>Bacillales</taxon>
        <taxon>Paenibacillaceae</taxon>
        <taxon>Paenibacillus</taxon>
    </lineage>
</organism>
<sequence>MFKKKPLTVAMTVALASALALTGCGSSNNNGNAAGETNTGGNAPAEGNAGGNAATAEKVTLKMMHLWPAGSSKQQNMIVNDIIAQYQEANPNVTIKQEILENEQYKNKLKVLSASNDLPDVGMTWAAGFLTPYVKGQLFAPLDDTLEGGLKDSFVSGTTEAYAVDGKTYALPLELNITPVYYNKAIFSKYNLEVPQTYADFQKVVETLQSNGVAPIALGNKDRWTGSLWYMYLADRLGGPETLKNAINRSGSFEDPSLVKAAEDVQALVNGSAFNKGFNGLSNDEGKSEFMNGKAAMYLMGTWELPNFTTNESVPQEFRDSVGFFKFPTIEGGKGNIDSWVGGPGVGLFVAENSKVKEEAKKFVKFFVEKWGEQSVTKAGVIPATKVDTSKVQLPQMYIDILNELGKASNITLFADVQMSPAVAQTHLNMIQALFGKEVSPADFAKNHEEALKQEAGK</sequence>
<dbReference type="RefSeq" id="WP_148929881.1">
    <property type="nucleotide sequence ID" value="NZ_VNHS01000005.1"/>
</dbReference>
<dbReference type="AlphaFoldDB" id="A0A5S5C8H2"/>
<dbReference type="Proteomes" id="UP000323257">
    <property type="component" value="Unassembled WGS sequence"/>
</dbReference>
<feature type="signal peptide" evidence="2">
    <location>
        <begin position="1"/>
        <end position="22"/>
    </location>
</feature>
<dbReference type="PROSITE" id="PS51257">
    <property type="entry name" value="PROKAR_LIPOPROTEIN"/>
    <property type="match status" value="1"/>
</dbReference>